<protein>
    <submittedName>
        <fullName evidence="1">Uncharacterized protein</fullName>
    </submittedName>
</protein>
<organism evidence="1 2">
    <name type="scientific">Rhamnella rubrinervis</name>
    <dbReference type="NCBI Taxonomy" id="2594499"/>
    <lineage>
        <taxon>Eukaryota</taxon>
        <taxon>Viridiplantae</taxon>
        <taxon>Streptophyta</taxon>
        <taxon>Embryophyta</taxon>
        <taxon>Tracheophyta</taxon>
        <taxon>Spermatophyta</taxon>
        <taxon>Magnoliopsida</taxon>
        <taxon>eudicotyledons</taxon>
        <taxon>Gunneridae</taxon>
        <taxon>Pentapetalae</taxon>
        <taxon>rosids</taxon>
        <taxon>fabids</taxon>
        <taxon>Rosales</taxon>
        <taxon>Rhamnaceae</taxon>
        <taxon>rhamnoid group</taxon>
        <taxon>Rhamneae</taxon>
        <taxon>Rhamnella</taxon>
    </lineage>
</organism>
<evidence type="ECO:0000313" key="1">
    <source>
        <dbReference type="EMBL" id="KAF3455351.1"/>
    </source>
</evidence>
<accession>A0A8K0HMR4</accession>
<dbReference type="Proteomes" id="UP000796880">
    <property type="component" value="Unassembled WGS sequence"/>
</dbReference>
<comment type="caution">
    <text evidence="1">The sequence shown here is derived from an EMBL/GenBank/DDBJ whole genome shotgun (WGS) entry which is preliminary data.</text>
</comment>
<dbReference type="EMBL" id="VOIH02000002">
    <property type="protein sequence ID" value="KAF3455351.1"/>
    <property type="molecule type" value="Genomic_DNA"/>
</dbReference>
<evidence type="ECO:0000313" key="2">
    <source>
        <dbReference type="Proteomes" id="UP000796880"/>
    </source>
</evidence>
<name>A0A8K0HMR4_9ROSA</name>
<proteinExistence type="predicted"/>
<sequence>MVALPPIVNIFTTLPWSGVVSSFRRLGMMTIEDKEDRFELLYHLALFISKPSLPEVNTNALFRGLPVRLNRATIRTSVLVDSALTGDLIA</sequence>
<gene>
    <name evidence="1" type="ORF">FNV43_RR05801</name>
</gene>
<dbReference type="AlphaFoldDB" id="A0A8K0HMR4"/>
<reference evidence="1" key="1">
    <citation type="submission" date="2020-03" db="EMBL/GenBank/DDBJ databases">
        <title>A high-quality chromosome-level genome assembly of a woody plant with both climbing and erect habits, Rhamnella rubrinervis.</title>
        <authorList>
            <person name="Lu Z."/>
            <person name="Yang Y."/>
            <person name="Zhu X."/>
            <person name="Sun Y."/>
        </authorList>
    </citation>
    <scope>NUCLEOTIDE SEQUENCE</scope>
    <source>
        <strain evidence="1">BYM</strain>
        <tissue evidence="1">Leaf</tissue>
    </source>
</reference>
<keyword evidence="2" id="KW-1185">Reference proteome</keyword>